<accession>A0A2H4ZKD2</accession>
<organism evidence="1">
    <name type="scientific">Cryptophlebia leucotreta granulosis virus</name>
    <name type="common">ClGV</name>
    <name type="synonym">Cryptophlebia leucotreta granulovirus</name>
    <dbReference type="NCBI Taxonomy" id="35254"/>
    <lineage>
        <taxon>Viruses</taxon>
        <taxon>Viruses incertae sedis</taxon>
        <taxon>Naldaviricetes</taxon>
        <taxon>Lefavirales</taxon>
        <taxon>Baculoviridae</taxon>
        <taxon>Betabaculovirus</taxon>
        <taxon>Betabaculovirus cryleucotretae</taxon>
    </lineage>
</organism>
<organismHost>
    <name type="scientific">Tortricidae</name>
    <dbReference type="NCBI Taxonomy" id="7139"/>
</organismHost>
<reference evidence="1" key="1">
    <citation type="journal article" date="2017" name="Int. J. Mol. Sci.">
        <title>Genome Analysis and Genetic Stability of the Cryptophlebia leucotreta Granulovirus (CrleGV-SA) after 15 Years of Commercial Use as a Biopesticide.</title>
        <authorList>
            <person name="van der Merwe M."/>
            <person name="Jukes M.D."/>
            <person name="Rabalski L."/>
            <person name="Knox C."/>
            <person name="Opoku-Debrah J.K."/>
            <person name="Moore S.D."/>
            <person name="Krejmer-Rabalska M."/>
            <person name="Szewczyk B."/>
            <person name="Hill M.P."/>
        </authorList>
    </citation>
    <scope>NUCLEOTIDE SEQUENCE</scope>
    <source>
        <strain evidence="1">CrleGV-SA</strain>
    </source>
</reference>
<name>A0A2H4ZKD2_GVCL</name>
<proteinExistence type="predicted"/>
<dbReference type="InterPro" id="IPR009235">
    <property type="entry name" value="AcMNPV_Orf146"/>
</dbReference>
<protein>
    <submittedName>
        <fullName evidence="1">Uncharacterized protein</fullName>
    </submittedName>
</protein>
<sequence>MFQIGKSNSVDESDIEFHFTNTINSIKKYSYRIIDEPIITNKTKSVSGLDQNKPINCVFNCTGSQISENNYVMSMFRATELLPSILLQTPINVVKVVTKNHLEYWYVLGVRKGSEGRGLSAYQKIIVNGIEYNKQICLISGNVPADLLKALNNKEKNINNLHSLCISSPRSVTNTAAVRLIKNTSATMS</sequence>
<evidence type="ECO:0000313" key="1">
    <source>
        <dbReference type="EMBL" id="AUF82029.1"/>
    </source>
</evidence>
<dbReference type="EMBL" id="MF974563">
    <property type="protein sequence ID" value="AUF82029.1"/>
    <property type="molecule type" value="Genomic_DNA"/>
</dbReference>
<dbReference type="Pfam" id="PF05959">
    <property type="entry name" value="DUF884"/>
    <property type="match status" value="1"/>
</dbReference>